<sequence>MAPTATISASSTTISSTASATCLNIAPGKNGYLPPESCDAILYYVPSFAAAVLFCVFYGMTTLLHGIQAVMYKKAYAWVVIMGGAWELLAFIFRTLQTRQQNNENWDTFYVLFFLLAPIWINAFLYMTLGRMIHFFLPDQKLVGISARRFGVLFVCLDIFAFIVQAAGAILASNQDNGSLVMTGLHIYMGGIGLQEAFILCFAALAVNLQRKLIKMESSEQIYNEKLTRGPFSWRWLFYALYFALGMITIRIIFRISQYAQGTSPTNPVLTHEWYEYVFDAVPMLLALVTLNVIHPGRILQGPDSGFQQVRRAEKEAKKEKKQQKKMAKEEKKMQKKMLKDEKKQQKKQGSIDDDVIDEGSPLRAHASEEHSNDDEPHQQQWPIYDQRDGRYEDTRYYGHQV</sequence>
<dbReference type="PANTHER" id="PTHR31465:SF15">
    <property type="entry name" value="LIPID TRANSPORTER ATNI-RELATED"/>
    <property type="match status" value="1"/>
</dbReference>
<dbReference type="EMBL" id="JAPZBS010000007">
    <property type="protein sequence ID" value="KAJ5369205.1"/>
    <property type="molecule type" value="Genomic_DNA"/>
</dbReference>
<dbReference type="PANTHER" id="PTHR31465">
    <property type="entry name" value="PROTEIN RTA1-RELATED"/>
    <property type="match status" value="1"/>
</dbReference>
<keyword evidence="3 6" id="KW-1133">Transmembrane helix</keyword>
<feature type="transmembrane region" description="Helical" evidence="6">
    <location>
        <begin position="108"/>
        <end position="129"/>
    </location>
</feature>
<gene>
    <name evidence="7" type="ORF">N7496_008965</name>
</gene>
<protein>
    <submittedName>
        <fullName evidence="7">Lipid transporter atnI</fullName>
    </submittedName>
</protein>
<dbReference type="Pfam" id="PF04479">
    <property type="entry name" value="RTA1"/>
    <property type="match status" value="1"/>
</dbReference>
<dbReference type="Proteomes" id="UP001147782">
    <property type="component" value="Unassembled WGS sequence"/>
</dbReference>
<dbReference type="GO" id="GO:0016020">
    <property type="term" value="C:membrane"/>
    <property type="evidence" value="ECO:0007669"/>
    <property type="project" value="UniProtKB-SubCell"/>
</dbReference>
<comment type="caution">
    <text evidence="7">The sequence shown here is derived from an EMBL/GenBank/DDBJ whole genome shotgun (WGS) entry which is preliminary data.</text>
</comment>
<dbReference type="InterPro" id="IPR007568">
    <property type="entry name" value="RTA1"/>
</dbReference>
<comment type="subcellular location">
    <subcellularLocation>
        <location evidence="1">Membrane</location>
        <topology evidence="1">Multi-pass membrane protein</topology>
    </subcellularLocation>
</comment>
<evidence type="ECO:0000313" key="7">
    <source>
        <dbReference type="EMBL" id="KAJ5369205.1"/>
    </source>
</evidence>
<feature type="transmembrane region" description="Helical" evidence="6">
    <location>
        <begin position="236"/>
        <end position="254"/>
    </location>
</feature>
<feature type="compositionally biased region" description="Basic and acidic residues" evidence="5">
    <location>
        <begin position="386"/>
        <end position="402"/>
    </location>
</feature>
<evidence type="ECO:0000256" key="6">
    <source>
        <dbReference type="SAM" id="Phobius"/>
    </source>
</evidence>
<reference evidence="7" key="2">
    <citation type="journal article" date="2023" name="IMA Fungus">
        <title>Comparative genomic study of the Penicillium genus elucidates a diverse pangenome and 15 lateral gene transfer events.</title>
        <authorList>
            <person name="Petersen C."/>
            <person name="Sorensen T."/>
            <person name="Nielsen M.R."/>
            <person name="Sondergaard T.E."/>
            <person name="Sorensen J.L."/>
            <person name="Fitzpatrick D.A."/>
            <person name="Frisvad J.C."/>
            <person name="Nielsen K.L."/>
        </authorList>
    </citation>
    <scope>NUCLEOTIDE SEQUENCE</scope>
    <source>
        <strain evidence="7">IBT 29864</strain>
    </source>
</reference>
<dbReference type="RefSeq" id="XP_056553947.1">
    <property type="nucleotide sequence ID" value="XM_056701884.1"/>
</dbReference>
<keyword evidence="2 6" id="KW-0812">Transmembrane</keyword>
<feature type="transmembrane region" description="Helical" evidence="6">
    <location>
        <begin position="44"/>
        <end position="64"/>
    </location>
</feature>
<feature type="compositionally biased region" description="Basic and acidic residues" evidence="5">
    <location>
        <begin position="366"/>
        <end position="378"/>
    </location>
</feature>
<reference evidence="7" key="1">
    <citation type="submission" date="2022-11" db="EMBL/GenBank/DDBJ databases">
        <authorList>
            <person name="Petersen C."/>
        </authorList>
    </citation>
    <scope>NUCLEOTIDE SEQUENCE</scope>
    <source>
        <strain evidence="7">IBT 29864</strain>
    </source>
</reference>
<feature type="transmembrane region" description="Helical" evidence="6">
    <location>
        <begin position="185"/>
        <end position="207"/>
    </location>
</feature>
<proteinExistence type="predicted"/>
<name>A0A9W9V7F5_9EURO</name>
<feature type="region of interest" description="Disordered" evidence="5">
    <location>
        <begin position="310"/>
        <end position="402"/>
    </location>
</feature>
<evidence type="ECO:0000256" key="2">
    <source>
        <dbReference type="ARBA" id="ARBA00022692"/>
    </source>
</evidence>
<dbReference type="OrthoDB" id="5384040at2759"/>
<feature type="transmembrane region" description="Helical" evidence="6">
    <location>
        <begin position="150"/>
        <end position="173"/>
    </location>
</feature>
<feature type="transmembrane region" description="Helical" evidence="6">
    <location>
        <begin position="76"/>
        <end position="96"/>
    </location>
</feature>
<keyword evidence="4 6" id="KW-0472">Membrane</keyword>
<organism evidence="7 8">
    <name type="scientific">Penicillium cataractarum</name>
    <dbReference type="NCBI Taxonomy" id="2100454"/>
    <lineage>
        <taxon>Eukaryota</taxon>
        <taxon>Fungi</taxon>
        <taxon>Dikarya</taxon>
        <taxon>Ascomycota</taxon>
        <taxon>Pezizomycotina</taxon>
        <taxon>Eurotiomycetes</taxon>
        <taxon>Eurotiomycetidae</taxon>
        <taxon>Eurotiales</taxon>
        <taxon>Aspergillaceae</taxon>
        <taxon>Penicillium</taxon>
    </lineage>
</organism>
<evidence type="ECO:0000256" key="5">
    <source>
        <dbReference type="SAM" id="MobiDB-lite"/>
    </source>
</evidence>
<evidence type="ECO:0000256" key="4">
    <source>
        <dbReference type="ARBA" id="ARBA00023136"/>
    </source>
</evidence>
<evidence type="ECO:0000313" key="8">
    <source>
        <dbReference type="Proteomes" id="UP001147782"/>
    </source>
</evidence>
<accession>A0A9W9V7F5</accession>
<keyword evidence="8" id="KW-1185">Reference proteome</keyword>
<dbReference type="GeneID" id="81441063"/>
<evidence type="ECO:0000256" key="1">
    <source>
        <dbReference type="ARBA" id="ARBA00004141"/>
    </source>
</evidence>
<feature type="compositionally biased region" description="Basic and acidic residues" evidence="5">
    <location>
        <begin position="327"/>
        <end position="344"/>
    </location>
</feature>
<evidence type="ECO:0000256" key="3">
    <source>
        <dbReference type="ARBA" id="ARBA00022989"/>
    </source>
</evidence>
<dbReference type="AlphaFoldDB" id="A0A9W9V7F5"/>